<dbReference type="EMBL" id="CAJOBD010031461">
    <property type="protein sequence ID" value="CAF4286162.1"/>
    <property type="molecule type" value="Genomic_DNA"/>
</dbReference>
<proteinExistence type="predicted"/>
<name>A0A820H677_9BILA</name>
<comment type="caution">
    <text evidence="1">The sequence shown here is derived from an EMBL/GenBank/DDBJ whole genome shotgun (WGS) entry which is preliminary data.</text>
</comment>
<reference evidence="1" key="1">
    <citation type="submission" date="2021-02" db="EMBL/GenBank/DDBJ databases">
        <authorList>
            <person name="Nowell W R."/>
        </authorList>
    </citation>
    <scope>NUCLEOTIDE SEQUENCE</scope>
</reference>
<evidence type="ECO:0000313" key="2">
    <source>
        <dbReference type="Proteomes" id="UP000663836"/>
    </source>
</evidence>
<evidence type="ECO:0000313" key="1">
    <source>
        <dbReference type="EMBL" id="CAF4286162.1"/>
    </source>
</evidence>
<dbReference type="Proteomes" id="UP000663836">
    <property type="component" value="Unassembled WGS sequence"/>
</dbReference>
<dbReference type="AlphaFoldDB" id="A0A820H677"/>
<gene>
    <name evidence="1" type="ORF">JBS370_LOCUS39917</name>
</gene>
<sequence>MDKLSKSLEVLKLFLTTT</sequence>
<organism evidence="1 2">
    <name type="scientific">Rotaria sordida</name>
    <dbReference type="NCBI Taxonomy" id="392033"/>
    <lineage>
        <taxon>Eukaryota</taxon>
        <taxon>Metazoa</taxon>
        <taxon>Spiralia</taxon>
        <taxon>Gnathifera</taxon>
        <taxon>Rotifera</taxon>
        <taxon>Eurotatoria</taxon>
        <taxon>Bdelloidea</taxon>
        <taxon>Philodinida</taxon>
        <taxon>Philodinidae</taxon>
        <taxon>Rotaria</taxon>
    </lineage>
</organism>
<accession>A0A820H677</accession>
<feature type="non-terminal residue" evidence="1">
    <location>
        <position position="18"/>
    </location>
</feature>
<protein>
    <submittedName>
        <fullName evidence="1">Uncharacterized protein</fullName>
    </submittedName>
</protein>